<organism evidence="3 4">
    <name type="scientific">Parafannyhessea umbonata</name>
    <dbReference type="NCBI Taxonomy" id="604330"/>
    <lineage>
        <taxon>Bacteria</taxon>
        <taxon>Bacillati</taxon>
        <taxon>Actinomycetota</taxon>
        <taxon>Coriobacteriia</taxon>
        <taxon>Coriobacteriales</taxon>
        <taxon>Atopobiaceae</taxon>
        <taxon>Parafannyhessea</taxon>
    </lineage>
</organism>
<evidence type="ECO:0000313" key="5">
    <source>
        <dbReference type="Proteomes" id="UP000199135"/>
    </source>
</evidence>
<dbReference type="Pfam" id="PF00121">
    <property type="entry name" value="TIM"/>
    <property type="match status" value="1"/>
</dbReference>
<reference evidence="4 5" key="1">
    <citation type="submission" date="2016-10" db="EMBL/GenBank/DDBJ databases">
        <authorList>
            <person name="Varghese N."/>
            <person name="Submissions S."/>
        </authorList>
    </citation>
    <scope>NUCLEOTIDE SEQUENCE [LARGE SCALE GENOMIC DNA]</scope>
    <source>
        <strain evidence="4">KHGC19</strain>
        <strain evidence="2 5">WCP15</strain>
    </source>
</reference>
<evidence type="ECO:0000313" key="3">
    <source>
        <dbReference type="EMBL" id="SER29259.1"/>
    </source>
</evidence>
<evidence type="ECO:0000313" key="4">
    <source>
        <dbReference type="Proteomes" id="UP000199128"/>
    </source>
</evidence>
<accession>A0A1H9N0L3</accession>
<dbReference type="SUPFAM" id="SSF51351">
    <property type="entry name" value="Triosephosphate isomerase (TIM)"/>
    <property type="match status" value="1"/>
</dbReference>
<dbReference type="NCBIfam" id="NF003302">
    <property type="entry name" value="PRK04302.1"/>
    <property type="match status" value="1"/>
</dbReference>
<keyword evidence="1 3" id="KW-0413">Isomerase</keyword>
<dbReference type="EMBL" id="FNWT01000001">
    <property type="protein sequence ID" value="SEH36520.1"/>
    <property type="molecule type" value="Genomic_DNA"/>
</dbReference>
<protein>
    <submittedName>
        <fullName evidence="3">Triosephosphate isomerase</fullName>
    </submittedName>
</protein>
<dbReference type="InterPro" id="IPR000652">
    <property type="entry name" value="Triosephosphate_isomerase"/>
</dbReference>
<dbReference type="Gene3D" id="3.20.20.70">
    <property type="entry name" value="Aldolase class I"/>
    <property type="match status" value="1"/>
</dbReference>
<evidence type="ECO:0000256" key="1">
    <source>
        <dbReference type="ARBA" id="ARBA00023235"/>
    </source>
</evidence>
<name>A0A1H9N0L3_9ACTN</name>
<reference evidence="3" key="2">
    <citation type="submission" date="2016-10" db="EMBL/GenBank/DDBJ databases">
        <authorList>
            <person name="de Groot N.N."/>
        </authorList>
    </citation>
    <scope>NUCLEOTIDE SEQUENCE [LARGE SCALE GENOMIC DNA]</scope>
    <source>
        <strain evidence="3">KHGC19</strain>
    </source>
</reference>
<dbReference type="AlphaFoldDB" id="A0A1H9N0L3"/>
<dbReference type="RefSeq" id="WP_078686314.1">
    <property type="nucleotide sequence ID" value="NZ_FNWT01000001.1"/>
</dbReference>
<sequence>METIVLRRPFFVVNPKSYLYGEELRKLAKKTDELCERYNFQSLFTAQLIDLAWVAENCPHLIPCAQNMESLKPGRGMGHILPEALAAAGVKATFLNHAENPMTVGELAKTIKRAREVGILTCVCADSVDEARAIAELHPDIMTCELNELIGTGKIAGPDYIRQSTEAVKSVSPETMVLQAAGISSGQDVYDAIIYGGDATGGTSGIVAADDPFAVLEEMFEALDRVRNDIQKEA</sequence>
<dbReference type="PROSITE" id="PS51440">
    <property type="entry name" value="TIM_2"/>
    <property type="match status" value="1"/>
</dbReference>
<gene>
    <name evidence="3" type="ORF">SAMN05216446_0073</name>
    <name evidence="2" type="ORF">SAMN05216447_10173</name>
</gene>
<dbReference type="Proteomes" id="UP000199128">
    <property type="component" value="Unassembled WGS sequence"/>
</dbReference>
<dbReference type="InterPro" id="IPR013785">
    <property type="entry name" value="Aldolase_TIM"/>
</dbReference>
<dbReference type="InterPro" id="IPR035990">
    <property type="entry name" value="TIM_sf"/>
</dbReference>
<dbReference type="GO" id="GO:0004807">
    <property type="term" value="F:triose-phosphate isomerase activity"/>
    <property type="evidence" value="ECO:0007669"/>
    <property type="project" value="InterPro"/>
</dbReference>
<keyword evidence="5" id="KW-1185">Reference proteome</keyword>
<dbReference type="EMBL" id="FOGP01000001">
    <property type="protein sequence ID" value="SER29259.1"/>
    <property type="molecule type" value="Genomic_DNA"/>
</dbReference>
<dbReference type="Proteomes" id="UP000199135">
    <property type="component" value="Unassembled WGS sequence"/>
</dbReference>
<evidence type="ECO:0000313" key="2">
    <source>
        <dbReference type="EMBL" id="SEH36520.1"/>
    </source>
</evidence>
<proteinExistence type="predicted"/>